<feature type="non-terminal residue" evidence="1">
    <location>
        <position position="144"/>
    </location>
</feature>
<organism evidence="1">
    <name type="scientific">human gut metagenome</name>
    <dbReference type="NCBI Taxonomy" id="408170"/>
    <lineage>
        <taxon>unclassified sequences</taxon>
        <taxon>metagenomes</taxon>
        <taxon>organismal metagenomes</taxon>
    </lineage>
</organism>
<dbReference type="InterPro" id="IPR000600">
    <property type="entry name" value="ROK"/>
</dbReference>
<dbReference type="InterPro" id="IPR036388">
    <property type="entry name" value="WH-like_DNA-bd_sf"/>
</dbReference>
<evidence type="ECO:0000313" key="1">
    <source>
        <dbReference type="EMBL" id="EKC57855.1"/>
    </source>
</evidence>
<proteinExistence type="predicted"/>
<name>K1SVH0_9ZZZZ</name>
<reference evidence="1" key="1">
    <citation type="journal article" date="2013" name="Environ. Microbiol.">
        <title>Microbiota from the distal guts of lean and obese adolescents exhibit partial functional redundancy besides clear differences in community structure.</title>
        <authorList>
            <person name="Ferrer M."/>
            <person name="Ruiz A."/>
            <person name="Lanza F."/>
            <person name="Haange S.B."/>
            <person name="Oberbach A."/>
            <person name="Till H."/>
            <person name="Bargiela R."/>
            <person name="Campoy C."/>
            <person name="Segura M.T."/>
            <person name="Richter M."/>
            <person name="von Bergen M."/>
            <person name="Seifert J."/>
            <person name="Suarez A."/>
        </authorList>
    </citation>
    <scope>NUCLEOTIDE SEQUENCE</scope>
</reference>
<gene>
    <name evidence="1" type="ORF">LEA_14154</name>
</gene>
<dbReference type="PANTHER" id="PTHR18964:SF149">
    <property type="entry name" value="BIFUNCTIONAL UDP-N-ACETYLGLUCOSAMINE 2-EPIMERASE_N-ACETYLMANNOSAMINE KINASE"/>
    <property type="match status" value="1"/>
</dbReference>
<comment type="caution">
    <text evidence="1">The sequence shown here is derived from an EMBL/GenBank/DDBJ whole genome shotgun (WGS) entry which is preliminary data.</text>
</comment>
<dbReference type="SUPFAM" id="SSF46785">
    <property type="entry name" value="Winged helix' DNA-binding domain"/>
    <property type="match status" value="1"/>
</dbReference>
<dbReference type="Gene3D" id="3.30.420.40">
    <property type="match status" value="1"/>
</dbReference>
<sequence>MKAQSALSVKEANLKAMTAFIYTQGSATKQMFEHELGLSLPTITQNLRAMEADGLIVKGEMQQSTGGRKAQIYEFAAHSSVAIGVRIQTTRITAIAIDLNGKSVATRQRTLPYRNNDAYYQRMNGIINDFAQELAKQGSTVRGV</sequence>
<dbReference type="PANTHER" id="PTHR18964">
    <property type="entry name" value="ROK (REPRESSOR, ORF, KINASE) FAMILY"/>
    <property type="match status" value="1"/>
</dbReference>
<dbReference type="InterPro" id="IPR036390">
    <property type="entry name" value="WH_DNA-bd_sf"/>
</dbReference>
<dbReference type="EMBL" id="AJWY01009613">
    <property type="protein sequence ID" value="EKC57855.1"/>
    <property type="molecule type" value="Genomic_DNA"/>
</dbReference>
<dbReference type="SUPFAM" id="SSF53067">
    <property type="entry name" value="Actin-like ATPase domain"/>
    <property type="match status" value="1"/>
</dbReference>
<dbReference type="AlphaFoldDB" id="K1SVH0"/>
<dbReference type="InterPro" id="IPR043129">
    <property type="entry name" value="ATPase_NBD"/>
</dbReference>
<protein>
    <submittedName>
        <fullName evidence="1">ROK family protein</fullName>
    </submittedName>
</protein>
<dbReference type="Gene3D" id="1.10.10.10">
    <property type="entry name" value="Winged helix-like DNA-binding domain superfamily/Winged helix DNA-binding domain"/>
    <property type="match status" value="1"/>
</dbReference>
<accession>K1SVH0</accession>